<accession>A0ABM8W5Z4</accession>
<evidence type="ECO:0000313" key="3">
    <source>
        <dbReference type="Proteomes" id="UP000789901"/>
    </source>
</evidence>
<comment type="caution">
    <text evidence="2">The sequence shown here is derived from an EMBL/GenBank/DDBJ whole genome shotgun (WGS) entry which is preliminary data.</text>
</comment>
<name>A0ABM8W5Z4_GIGMA</name>
<gene>
    <name evidence="2" type="ORF">GMARGA_LOCUS3770</name>
</gene>
<feature type="non-terminal residue" evidence="2">
    <location>
        <position position="153"/>
    </location>
</feature>
<dbReference type="Proteomes" id="UP000789901">
    <property type="component" value="Unassembled WGS sequence"/>
</dbReference>
<feature type="compositionally biased region" description="Low complexity" evidence="1">
    <location>
        <begin position="87"/>
        <end position="103"/>
    </location>
</feature>
<evidence type="ECO:0000313" key="2">
    <source>
        <dbReference type="EMBL" id="CAG8534219.1"/>
    </source>
</evidence>
<keyword evidence="3" id="KW-1185">Reference proteome</keyword>
<dbReference type="EMBL" id="CAJVQB010001401">
    <property type="protein sequence ID" value="CAG8534219.1"/>
    <property type="molecule type" value="Genomic_DNA"/>
</dbReference>
<protein>
    <submittedName>
        <fullName evidence="2">45364_t:CDS:1</fullName>
    </submittedName>
</protein>
<feature type="region of interest" description="Disordered" evidence="1">
    <location>
        <begin position="65"/>
        <end position="103"/>
    </location>
</feature>
<evidence type="ECO:0000256" key="1">
    <source>
        <dbReference type="SAM" id="MobiDB-lite"/>
    </source>
</evidence>
<organism evidence="2 3">
    <name type="scientific">Gigaspora margarita</name>
    <dbReference type="NCBI Taxonomy" id="4874"/>
    <lineage>
        <taxon>Eukaryota</taxon>
        <taxon>Fungi</taxon>
        <taxon>Fungi incertae sedis</taxon>
        <taxon>Mucoromycota</taxon>
        <taxon>Glomeromycotina</taxon>
        <taxon>Glomeromycetes</taxon>
        <taxon>Diversisporales</taxon>
        <taxon>Gigasporaceae</taxon>
        <taxon>Gigaspora</taxon>
    </lineage>
</organism>
<proteinExistence type="predicted"/>
<sequence>MTIITSNNNNSELYRFTDLESDGLRSNDESNNYVGYDSINNSESEPNFNNTELVSNNFNNTELASNNASESSCSTLRTEHASDNLETNNSKSNTTSNTMSNTTFNTMSITTSITTSNFMPNTMPNTMSNNSKLKPQAIFLAKIKTELLKVLPK</sequence>
<reference evidence="2 3" key="1">
    <citation type="submission" date="2021-06" db="EMBL/GenBank/DDBJ databases">
        <authorList>
            <person name="Kallberg Y."/>
            <person name="Tangrot J."/>
            <person name="Rosling A."/>
        </authorList>
    </citation>
    <scope>NUCLEOTIDE SEQUENCE [LARGE SCALE GENOMIC DNA]</scope>
    <source>
        <strain evidence="2 3">120-4 pot B 10/14</strain>
    </source>
</reference>
<feature type="compositionally biased region" description="Polar residues" evidence="1">
    <location>
        <begin position="65"/>
        <end position="76"/>
    </location>
</feature>